<dbReference type="InterPro" id="IPR020583">
    <property type="entry name" value="Inositol_monoP_metal-BS"/>
</dbReference>
<evidence type="ECO:0000313" key="6">
    <source>
        <dbReference type="EMBL" id="OWK31567.1"/>
    </source>
</evidence>
<feature type="binding site" evidence="5">
    <location>
        <position position="86"/>
    </location>
    <ligand>
        <name>Mg(2+)</name>
        <dbReference type="ChEBI" id="CHEBI:18420"/>
        <label>1</label>
        <note>catalytic</note>
    </ligand>
</feature>
<feature type="binding site" evidence="5">
    <location>
        <position position="198"/>
    </location>
    <ligand>
        <name>Mg(2+)</name>
        <dbReference type="ChEBI" id="CHEBI:18420"/>
        <label>1</label>
        <note>catalytic</note>
    </ligand>
</feature>
<dbReference type="GO" id="GO:0042132">
    <property type="term" value="F:fructose 1,6-bisphosphate 1-phosphatase activity"/>
    <property type="evidence" value="ECO:0007669"/>
    <property type="project" value="UniProtKB-EC"/>
</dbReference>
<proteinExistence type="inferred from homology"/>
<evidence type="ECO:0000313" key="7">
    <source>
        <dbReference type="Proteomes" id="UP000197290"/>
    </source>
</evidence>
<comment type="cofactor">
    <cofactor evidence="5">
        <name>Mg(2+)</name>
        <dbReference type="ChEBI" id="CHEBI:18420"/>
    </cofactor>
</comment>
<dbReference type="Pfam" id="PF00459">
    <property type="entry name" value="Inositol_P"/>
    <property type="match status" value="1"/>
</dbReference>
<evidence type="ECO:0000256" key="4">
    <source>
        <dbReference type="ARBA" id="ARBA00022842"/>
    </source>
</evidence>
<dbReference type="GO" id="GO:0006020">
    <property type="term" value="P:inositol metabolic process"/>
    <property type="evidence" value="ECO:0007669"/>
    <property type="project" value="TreeGrafter"/>
</dbReference>
<dbReference type="PROSITE" id="PS00629">
    <property type="entry name" value="IMP_1"/>
    <property type="match status" value="1"/>
</dbReference>
<protein>
    <submittedName>
        <fullName evidence="6">Fructose-1, 6-bisphosphatase/inositol-1-monophosphatase</fullName>
        <ecNumber evidence="6">3.1.3.11</ecNumber>
        <ecNumber evidence="6">3.1.3.25</ecNumber>
    </submittedName>
</protein>
<evidence type="ECO:0000256" key="1">
    <source>
        <dbReference type="ARBA" id="ARBA00009759"/>
    </source>
</evidence>
<dbReference type="PANTHER" id="PTHR20854">
    <property type="entry name" value="INOSITOL MONOPHOSPHATASE"/>
    <property type="match status" value="1"/>
</dbReference>
<dbReference type="CDD" id="cd01638">
    <property type="entry name" value="CysQ"/>
    <property type="match status" value="1"/>
</dbReference>
<dbReference type="InterPro" id="IPR000760">
    <property type="entry name" value="Inositol_monophosphatase-like"/>
</dbReference>
<dbReference type="GO" id="GO:0046872">
    <property type="term" value="F:metal ion binding"/>
    <property type="evidence" value="ECO:0007669"/>
    <property type="project" value="UniProtKB-KW"/>
</dbReference>
<dbReference type="GO" id="GO:0008934">
    <property type="term" value="F:inositol monophosphate 1-phosphatase activity"/>
    <property type="evidence" value="ECO:0007669"/>
    <property type="project" value="TreeGrafter"/>
</dbReference>
<dbReference type="Gene3D" id="3.40.190.80">
    <property type="match status" value="1"/>
</dbReference>
<keyword evidence="3 6" id="KW-0378">Hydrolase</keyword>
<dbReference type="PRINTS" id="PR00377">
    <property type="entry name" value="IMPHPHTASES"/>
</dbReference>
<dbReference type="EC" id="3.1.3.11" evidence="6"/>
<dbReference type="AlphaFoldDB" id="A0A245ZP98"/>
<sequence length="262" mass="28083">MDDLASAIARITREAGQLALARFHTDFARWEKSSGSPVCEVDLAVDALLRQRLFALLPDVGWLSEETADNSDRLARRRIWVVDPIDGTRDYIRGRPGWAVSVALVEDGKPVVGVLDAPVRQEFWQASAGGGATLDGRKLLASQRDTFAGSRVPTDALPKADRDLAMVEKPNSIALRMAMVADDRADLVATLRWGNEWDIAAAALIAIEAGGAVTDALGAELAFNKPDPRAFGVITSSRGIHQAALDRLSVRAQSVMAPSSGS</sequence>
<comment type="similarity">
    <text evidence="1">Belongs to the inositol monophosphatase superfamily.</text>
</comment>
<dbReference type="SUPFAM" id="SSF56655">
    <property type="entry name" value="Carbohydrate phosphatase"/>
    <property type="match status" value="1"/>
</dbReference>
<dbReference type="Gene3D" id="3.30.540.10">
    <property type="entry name" value="Fructose-1,6-Bisphosphatase, subunit A, domain 1"/>
    <property type="match status" value="1"/>
</dbReference>
<gene>
    <name evidence="6" type="primary">suhB_3</name>
    <name evidence="6" type="ORF">SPDO_15770</name>
</gene>
<dbReference type="EMBL" id="NBBI01000002">
    <property type="protein sequence ID" value="OWK31567.1"/>
    <property type="molecule type" value="Genomic_DNA"/>
</dbReference>
<accession>A0A245ZP98</accession>
<organism evidence="6 7">
    <name type="scientific">Sphingomonas dokdonensis</name>
    <dbReference type="NCBI Taxonomy" id="344880"/>
    <lineage>
        <taxon>Bacteria</taxon>
        <taxon>Pseudomonadati</taxon>
        <taxon>Pseudomonadota</taxon>
        <taxon>Alphaproteobacteria</taxon>
        <taxon>Sphingomonadales</taxon>
        <taxon>Sphingomonadaceae</taxon>
        <taxon>Sphingomonas</taxon>
    </lineage>
</organism>
<reference evidence="6 7" key="1">
    <citation type="submission" date="2017-03" db="EMBL/GenBank/DDBJ databases">
        <title>Genome sequence of Sphingomonas dokdonensis DSM 21029.</title>
        <authorList>
            <person name="Poehlein A."/>
            <person name="Wuebbeler J.H."/>
            <person name="Steinbuechel A."/>
            <person name="Daniel R."/>
        </authorList>
    </citation>
    <scope>NUCLEOTIDE SEQUENCE [LARGE SCALE GENOMIC DNA]</scope>
    <source>
        <strain evidence="6 7">DSM 21029</strain>
    </source>
</reference>
<feature type="binding site" evidence="5">
    <location>
        <position position="83"/>
    </location>
    <ligand>
        <name>Mg(2+)</name>
        <dbReference type="ChEBI" id="CHEBI:18420"/>
        <label>1</label>
        <note>catalytic</note>
    </ligand>
</feature>
<dbReference type="EC" id="3.1.3.25" evidence="6"/>
<feature type="binding site" evidence="5">
    <location>
        <position position="85"/>
    </location>
    <ligand>
        <name>Mg(2+)</name>
        <dbReference type="ChEBI" id="CHEBI:18420"/>
        <label>1</label>
        <note>catalytic</note>
    </ligand>
</feature>
<dbReference type="OrthoDB" id="9785695at2"/>
<name>A0A245ZP98_9SPHN</name>
<evidence type="ECO:0000256" key="3">
    <source>
        <dbReference type="ARBA" id="ARBA00022801"/>
    </source>
</evidence>
<keyword evidence="7" id="KW-1185">Reference proteome</keyword>
<dbReference type="RefSeq" id="WP_088366884.1">
    <property type="nucleotide sequence ID" value="NZ_NBBI01000002.1"/>
</dbReference>
<feature type="binding site" evidence="5">
    <location>
        <position position="65"/>
    </location>
    <ligand>
        <name>Mg(2+)</name>
        <dbReference type="ChEBI" id="CHEBI:18420"/>
        <label>1</label>
        <note>catalytic</note>
    </ligand>
</feature>
<dbReference type="InterPro" id="IPR020550">
    <property type="entry name" value="Inositol_monophosphatase_CS"/>
</dbReference>
<dbReference type="GO" id="GO:0007165">
    <property type="term" value="P:signal transduction"/>
    <property type="evidence" value="ECO:0007669"/>
    <property type="project" value="TreeGrafter"/>
</dbReference>
<dbReference type="PANTHER" id="PTHR20854:SF4">
    <property type="entry name" value="INOSITOL-1-MONOPHOSPHATASE-RELATED"/>
    <property type="match status" value="1"/>
</dbReference>
<dbReference type="PROSITE" id="PS00630">
    <property type="entry name" value="IMP_2"/>
    <property type="match status" value="1"/>
</dbReference>
<keyword evidence="4 5" id="KW-0460">Magnesium</keyword>
<dbReference type="Proteomes" id="UP000197290">
    <property type="component" value="Unassembled WGS sequence"/>
</dbReference>
<comment type="caution">
    <text evidence="6">The sequence shown here is derived from an EMBL/GenBank/DDBJ whole genome shotgun (WGS) entry which is preliminary data.</text>
</comment>
<dbReference type="GO" id="GO:0046854">
    <property type="term" value="P:phosphatidylinositol phosphate biosynthetic process"/>
    <property type="evidence" value="ECO:0007669"/>
    <property type="project" value="InterPro"/>
</dbReference>
<keyword evidence="2 5" id="KW-0479">Metal-binding</keyword>
<evidence type="ECO:0000256" key="2">
    <source>
        <dbReference type="ARBA" id="ARBA00022723"/>
    </source>
</evidence>
<evidence type="ECO:0000256" key="5">
    <source>
        <dbReference type="PIRSR" id="PIRSR600760-2"/>
    </source>
</evidence>